<evidence type="ECO:0000313" key="3">
    <source>
        <dbReference type="EMBL" id="MDN5212559.1"/>
    </source>
</evidence>
<dbReference type="Proteomes" id="UP001172083">
    <property type="component" value="Unassembled WGS sequence"/>
</dbReference>
<evidence type="ECO:0000313" key="4">
    <source>
        <dbReference type="Proteomes" id="UP001172083"/>
    </source>
</evidence>
<feature type="domain" description="YdbS-like PH" evidence="2">
    <location>
        <begin position="424"/>
        <end position="500"/>
    </location>
</feature>
<keyword evidence="4" id="KW-1185">Reference proteome</keyword>
<feature type="transmembrane region" description="Helical" evidence="1">
    <location>
        <begin position="383"/>
        <end position="401"/>
    </location>
</feature>
<keyword evidence="1" id="KW-0812">Transmembrane</keyword>
<feature type="transmembrane region" description="Helical" evidence="1">
    <location>
        <begin position="210"/>
        <end position="227"/>
    </location>
</feature>
<sequence>MNTITPDPDFSLPSRQSRAAIVIFVLKFVNNTFRKGWAALVPIFIALRKFSLEDWQIYLLATVIVLIYISFSYLSYQRFYYYIMGDEIIIEEGVLYRTKTSLPFDKVQTINFKQNILQQVLGVLTLQIDSAGSSKQEINLEALKENRAKQFRDYILDRKEKVAPSGTLEKRIAESGSDREEDVDEKRKEKTLLHLKPIDLIKIGISQNHLRSIAIFGAFVWNTYAQLKEQLDFDEDEKIDQLTGIIGSEWLGRLGLLIAVALILSLIVSLGITFFRNFNFRLTETSDGIKKRYGLMERHEQSTTLRKIQSISWGDNLIKKIFGLFVFRMYPAASNELSRKKTISVPGSYQKHVNALIDLIFGEQAAVDYSRHRMSKFFIQRTTLFFGLLPAVLLAIVTYFFWGPYSAFFLLWFPLALAATIVYYKKWMLYISEEVVRIQYGVFSHQNKMIRLSKVQAVRLSQSPFQKRKNLAALDLYSAGRNFSFSYISYELALQLQNYILYKVESSTDKWM</sequence>
<feature type="transmembrane region" description="Helical" evidence="1">
    <location>
        <begin position="55"/>
        <end position="74"/>
    </location>
</feature>
<feature type="domain" description="YdbS-like PH" evidence="2">
    <location>
        <begin position="279"/>
        <end position="338"/>
    </location>
</feature>
<name>A0ABT8L471_9BACT</name>
<evidence type="ECO:0000259" key="2">
    <source>
        <dbReference type="Pfam" id="PF03703"/>
    </source>
</evidence>
<dbReference type="PANTHER" id="PTHR34473">
    <property type="entry name" value="UPF0699 TRANSMEMBRANE PROTEIN YDBS"/>
    <property type="match status" value="1"/>
</dbReference>
<organism evidence="3 4">
    <name type="scientific">Agaribacillus aureus</name>
    <dbReference type="NCBI Taxonomy" id="3051825"/>
    <lineage>
        <taxon>Bacteria</taxon>
        <taxon>Pseudomonadati</taxon>
        <taxon>Bacteroidota</taxon>
        <taxon>Cytophagia</taxon>
        <taxon>Cytophagales</taxon>
        <taxon>Splendidivirgaceae</taxon>
        <taxon>Agaribacillus</taxon>
    </lineage>
</organism>
<protein>
    <submittedName>
        <fullName evidence="3">PH domain-containing protein</fullName>
    </submittedName>
</protein>
<feature type="transmembrane region" description="Helical" evidence="1">
    <location>
        <begin position="407"/>
        <end position="424"/>
    </location>
</feature>
<keyword evidence="1" id="KW-0472">Membrane</keyword>
<proteinExistence type="predicted"/>
<gene>
    <name evidence="3" type="ORF">QQ020_10905</name>
</gene>
<dbReference type="InterPro" id="IPR014529">
    <property type="entry name" value="UCP026631"/>
</dbReference>
<reference evidence="3" key="1">
    <citation type="submission" date="2023-06" db="EMBL/GenBank/DDBJ databases">
        <title>Genomic of Agaribacillus aureum.</title>
        <authorList>
            <person name="Wang G."/>
        </authorList>
    </citation>
    <scope>NUCLEOTIDE SEQUENCE</scope>
    <source>
        <strain evidence="3">BMA12</strain>
    </source>
</reference>
<accession>A0ABT8L471</accession>
<dbReference type="RefSeq" id="WP_346757876.1">
    <property type="nucleotide sequence ID" value="NZ_JAUJEB010000001.1"/>
</dbReference>
<dbReference type="InterPro" id="IPR005182">
    <property type="entry name" value="YdbS-like_PH"/>
</dbReference>
<evidence type="ECO:0000256" key="1">
    <source>
        <dbReference type="SAM" id="Phobius"/>
    </source>
</evidence>
<dbReference type="PIRSF" id="PIRSF026631">
    <property type="entry name" value="UCP026631"/>
    <property type="match status" value="1"/>
</dbReference>
<feature type="domain" description="YdbS-like PH" evidence="2">
    <location>
        <begin position="76"/>
        <end position="155"/>
    </location>
</feature>
<comment type="caution">
    <text evidence="3">The sequence shown here is derived from an EMBL/GenBank/DDBJ whole genome shotgun (WGS) entry which is preliminary data.</text>
</comment>
<feature type="transmembrane region" description="Helical" evidence="1">
    <location>
        <begin position="254"/>
        <end position="275"/>
    </location>
</feature>
<dbReference type="EMBL" id="JAUJEB010000001">
    <property type="protein sequence ID" value="MDN5212559.1"/>
    <property type="molecule type" value="Genomic_DNA"/>
</dbReference>
<dbReference type="Pfam" id="PF03703">
    <property type="entry name" value="bPH_2"/>
    <property type="match status" value="3"/>
</dbReference>
<dbReference type="PANTHER" id="PTHR34473:SF2">
    <property type="entry name" value="UPF0699 TRANSMEMBRANE PROTEIN YDBT"/>
    <property type="match status" value="1"/>
</dbReference>
<keyword evidence="1" id="KW-1133">Transmembrane helix</keyword>